<dbReference type="EC" id="3.1.3.16" evidence="9"/>
<dbReference type="PANTHER" id="PTHR11668:SF513">
    <property type="entry name" value="SERINE_THREONINE-PROTEIN PHOSPHATASE"/>
    <property type="match status" value="1"/>
</dbReference>
<evidence type="ECO:0000313" key="12">
    <source>
        <dbReference type="EMBL" id="CAI8018925.1"/>
    </source>
</evidence>
<dbReference type="GO" id="GO:0007060">
    <property type="term" value="P:male meiosis chromosome segregation"/>
    <property type="evidence" value="ECO:0007669"/>
    <property type="project" value="UniProtKB-ARBA"/>
</dbReference>
<comment type="function">
    <text evidence="8">Probable phosphatase which plays a redundant role with gsp-4 in spermatogenesis by regulating sister chromatid segregation during meiosis. In addition, involved in sperm motility by controlling the dynamic disassembly of major sperm proteins (MSP) in the spermatozoan pseudopodium.</text>
</comment>
<dbReference type="Pfam" id="PF00149">
    <property type="entry name" value="Metallophos"/>
    <property type="match status" value="1"/>
</dbReference>
<evidence type="ECO:0000256" key="3">
    <source>
        <dbReference type="ARBA" id="ARBA00022801"/>
    </source>
</evidence>
<dbReference type="InterPro" id="IPR050341">
    <property type="entry name" value="PP1_catalytic_subunit"/>
</dbReference>
<name>A0AA35WLN3_GEOBA</name>
<dbReference type="SMART" id="SM00156">
    <property type="entry name" value="PP2Ac"/>
    <property type="match status" value="1"/>
</dbReference>
<evidence type="ECO:0000256" key="1">
    <source>
        <dbReference type="ARBA" id="ARBA00008294"/>
    </source>
</evidence>
<dbReference type="GO" id="GO:0004722">
    <property type="term" value="F:protein serine/threonine phosphatase activity"/>
    <property type="evidence" value="ECO:0007669"/>
    <property type="project" value="UniProtKB-EC"/>
</dbReference>
<evidence type="ECO:0000259" key="11">
    <source>
        <dbReference type="PROSITE" id="PS00125"/>
    </source>
</evidence>
<keyword evidence="5" id="KW-0464">Manganese</keyword>
<reference evidence="12" key="1">
    <citation type="submission" date="2023-03" db="EMBL/GenBank/DDBJ databases">
        <authorList>
            <person name="Steffen K."/>
            <person name="Cardenas P."/>
        </authorList>
    </citation>
    <scope>NUCLEOTIDE SEQUENCE</scope>
</reference>
<evidence type="ECO:0000313" key="13">
    <source>
        <dbReference type="Proteomes" id="UP001174909"/>
    </source>
</evidence>
<keyword evidence="4" id="KW-0904">Protein phosphatase</keyword>
<evidence type="ECO:0000256" key="9">
    <source>
        <dbReference type="RuleBase" id="RU004273"/>
    </source>
</evidence>
<comment type="similarity">
    <text evidence="1 9">Belongs to the PPP phosphatase family.</text>
</comment>
<dbReference type="AlphaFoldDB" id="A0AA35WLN3"/>
<organism evidence="12 13">
    <name type="scientific">Geodia barretti</name>
    <name type="common">Barrett's horny sponge</name>
    <dbReference type="NCBI Taxonomy" id="519541"/>
    <lineage>
        <taxon>Eukaryota</taxon>
        <taxon>Metazoa</taxon>
        <taxon>Porifera</taxon>
        <taxon>Demospongiae</taxon>
        <taxon>Heteroscleromorpha</taxon>
        <taxon>Tetractinellida</taxon>
        <taxon>Astrophorina</taxon>
        <taxon>Geodiidae</taxon>
        <taxon>Geodia</taxon>
    </lineage>
</organism>
<keyword evidence="3 9" id="KW-0378">Hydrolase</keyword>
<dbReference type="GO" id="GO:0031272">
    <property type="term" value="P:regulation of pseudopodium assembly"/>
    <property type="evidence" value="ECO:0007669"/>
    <property type="project" value="UniProtKB-ARBA"/>
</dbReference>
<dbReference type="GO" id="GO:0097723">
    <property type="term" value="P:amoeboid sperm motility"/>
    <property type="evidence" value="ECO:0007669"/>
    <property type="project" value="UniProtKB-ARBA"/>
</dbReference>
<proteinExistence type="inferred from homology"/>
<sequence length="326" mass="36902">MAEQDQPLLTEGEGDGAGAAEPQGPVLDIDMIISRLLSYKEKPGKQVNLPESQIRQLCAKSRELFLSQPMLLELEAPLVICGDLHGQYEDLLRYFDKVGYPPNTNFLFLGDYVDRGKMSLETVCLILAYKMKYPESIFMLRGNHESASINRIYGFYDECKRRYSIKLWKTFTDCFNCLPLVALVEEKILCMHGGLSPDLHDLNQIKELERPLEVPDSGLVCDLLWSDPDMDITGWGENDRGVSYTFGPDVVQTMTEKFGIDLVCRAHQVVEDGYEFFHKRQLVTIFSAPNYCGEFDNAGGCLQVEKDLRCSFAIVPPSQSVEVKKK</sequence>
<dbReference type="EMBL" id="CASHTH010001713">
    <property type="protein sequence ID" value="CAI8018925.1"/>
    <property type="molecule type" value="Genomic_DNA"/>
</dbReference>
<dbReference type="FunFam" id="3.60.21.10:FF:000026">
    <property type="entry name" value="Serine/threonine-protein phosphatase"/>
    <property type="match status" value="1"/>
</dbReference>
<comment type="catalytic activity">
    <reaction evidence="6">
        <text>O-phospho-L-seryl-[protein] + H2O = L-seryl-[protein] + phosphate</text>
        <dbReference type="Rhea" id="RHEA:20629"/>
        <dbReference type="Rhea" id="RHEA-COMP:9863"/>
        <dbReference type="Rhea" id="RHEA-COMP:11604"/>
        <dbReference type="ChEBI" id="CHEBI:15377"/>
        <dbReference type="ChEBI" id="CHEBI:29999"/>
        <dbReference type="ChEBI" id="CHEBI:43474"/>
        <dbReference type="ChEBI" id="CHEBI:83421"/>
        <dbReference type="EC" id="3.1.3.16"/>
    </reaction>
</comment>
<dbReference type="InterPro" id="IPR004843">
    <property type="entry name" value="Calcineurin-like_PHP"/>
</dbReference>
<dbReference type="PANTHER" id="PTHR11668">
    <property type="entry name" value="SERINE/THREONINE PROTEIN PHOSPHATASE"/>
    <property type="match status" value="1"/>
</dbReference>
<dbReference type="PRINTS" id="PR00114">
    <property type="entry name" value="STPHPHTASE"/>
</dbReference>
<feature type="domain" description="Serine/threonine specific protein phosphatases" evidence="11">
    <location>
        <begin position="140"/>
        <end position="145"/>
    </location>
</feature>
<dbReference type="GO" id="GO:0031143">
    <property type="term" value="C:pseudopodium"/>
    <property type="evidence" value="ECO:0007669"/>
    <property type="project" value="UniProtKB-ARBA"/>
</dbReference>
<dbReference type="InterPro" id="IPR006186">
    <property type="entry name" value="Ser/Thr-sp_prot-phosphatase"/>
</dbReference>
<dbReference type="GO" id="GO:0005737">
    <property type="term" value="C:cytoplasm"/>
    <property type="evidence" value="ECO:0007669"/>
    <property type="project" value="TreeGrafter"/>
</dbReference>
<evidence type="ECO:0000256" key="2">
    <source>
        <dbReference type="ARBA" id="ARBA00022723"/>
    </source>
</evidence>
<evidence type="ECO:0000256" key="8">
    <source>
        <dbReference type="ARBA" id="ARBA00054219"/>
    </source>
</evidence>
<comment type="catalytic activity">
    <reaction evidence="7 9">
        <text>O-phospho-L-threonyl-[protein] + H2O = L-threonyl-[protein] + phosphate</text>
        <dbReference type="Rhea" id="RHEA:47004"/>
        <dbReference type="Rhea" id="RHEA-COMP:11060"/>
        <dbReference type="Rhea" id="RHEA-COMP:11605"/>
        <dbReference type="ChEBI" id="CHEBI:15377"/>
        <dbReference type="ChEBI" id="CHEBI:30013"/>
        <dbReference type="ChEBI" id="CHEBI:43474"/>
        <dbReference type="ChEBI" id="CHEBI:61977"/>
        <dbReference type="EC" id="3.1.3.16"/>
    </reaction>
</comment>
<dbReference type="InterPro" id="IPR031675">
    <property type="entry name" value="STPPase_N"/>
</dbReference>
<comment type="caution">
    <text evidence="12">The sequence shown here is derived from an EMBL/GenBank/DDBJ whole genome shotgun (WGS) entry which is preliminary data.</text>
</comment>
<dbReference type="Pfam" id="PF16891">
    <property type="entry name" value="STPPase_N"/>
    <property type="match status" value="1"/>
</dbReference>
<keyword evidence="13" id="KW-1185">Reference proteome</keyword>
<feature type="region of interest" description="Disordered" evidence="10">
    <location>
        <begin position="1"/>
        <end position="23"/>
    </location>
</feature>
<protein>
    <recommendedName>
        <fullName evidence="9">Serine/threonine-protein phosphatase</fullName>
        <ecNumber evidence="9">3.1.3.16</ecNumber>
    </recommendedName>
</protein>
<evidence type="ECO:0000256" key="4">
    <source>
        <dbReference type="ARBA" id="ARBA00022912"/>
    </source>
</evidence>
<evidence type="ECO:0000256" key="7">
    <source>
        <dbReference type="ARBA" id="ARBA00048336"/>
    </source>
</evidence>
<dbReference type="GO" id="GO:0046872">
    <property type="term" value="F:metal ion binding"/>
    <property type="evidence" value="ECO:0007669"/>
    <property type="project" value="UniProtKB-KW"/>
</dbReference>
<dbReference type="Gene3D" id="3.60.21.10">
    <property type="match status" value="1"/>
</dbReference>
<evidence type="ECO:0000256" key="10">
    <source>
        <dbReference type="SAM" id="MobiDB-lite"/>
    </source>
</evidence>
<dbReference type="InterPro" id="IPR029052">
    <property type="entry name" value="Metallo-depent_PP-like"/>
</dbReference>
<evidence type="ECO:0000256" key="5">
    <source>
        <dbReference type="ARBA" id="ARBA00023211"/>
    </source>
</evidence>
<gene>
    <name evidence="12" type="ORF">GBAR_LOCUS11423</name>
</gene>
<dbReference type="GO" id="GO:0005634">
    <property type="term" value="C:nucleus"/>
    <property type="evidence" value="ECO:0007669"/>
    <property type="project" value="TreeGrafter"/>
</dbReference>
<dbReference type="GO" id="GO:0018991">
    <property type="term" value="P:egg-laying behavior"/>
    <property type="evidence" value="ECO:0007669"/>
    <property type="project" value="UniProtKB-ARBA"/>
</dbReference>
<keyword evidence="2" id="KW-0479">Metal-binding</keyword>
<dbReference type="PROSITE" id="PS00125">
    <property type="entry name" value="SER_THR_PHOSPHATASE"/>
    <property type="match status" value="1"/>
</dbReference>
<dbReference type="Proteomes" id="UP001174909">
    <property type="component" value="Unassembled WGS sequence"/>
</dbReference>
<dbReference type="SUPFAM" id="SSF56300">
    <property type="entry name" value="Metallo-dependent phosphatases"/>
    <property type="match status" value="1"/>
</dbReference>
<evidence type="ECO:0000256" key="6">
    <source>
        <dbReference type="ARBA" id="ARBA00047761"/>
    </source>
</evidence>
<accession>A0AA35WLN3</accession>